<comment type="caution">
    <text evidence="2">The sequence shown here is derived from an EMBL/GenBank/DDBJ whole genome shotgun (WGS) entry which is preliminary data.</text>
</comment>
<proteinExistence type="predicted"/>
<gene>
    <name evidence="2" type="ORF">CEUSTIGMA_g5440.t1</name>
</gene>
<accession>A0A250X4I9</accession>
<keyword evidence="1" id="KW-0732">Signal</keyword>
<dbReference type="AlphaFoldDB" id="A0A250X4I9"/>
<keyword evidence="3" id="KW-1185">Reference proteome</keyword>
<dbReference type="Proteomes" id="UP000232323">
    <property type="component" value="Unassembled WGS sequence"/>
</dbReference>
<evidence type="ECO:0000313" key="2">
    <source>
        <dbReference type="EMBL" id="GAX77998.1"/>
    </source>
</evidence>
<organism evidence="2 3">
    <name type="scientific">Chlamydomonas eustigma</name>
    <dbReference type="NCBI Taxonomy" id="1157962"/>
    <lineage>
        <taxon>Eukaryota</taxon>
        <taxon>Viridiplantae</taxon>
        <taxon>Chlorophyta</taxon>
        <taxon>core chlorophytes</taxon>
        <taxon>Chlorophyceae</taxon>
        <taxon>CS clade</taxon>
        <taxon>Chlamydomonadales</taxon>
        <taxon>Chlamydomonadaceae</taxon>
        <taxon>Chlamydomonas</taxon>
    </lineage>
</organism>
<feature type="signal peptide" evidence="1">
    <location>
        <begin position="1"/>
        <end position="18"/>
    </location>
</feature>
<feature type="chain" id="PRO_5012151395" evidence="1">
    <location>
        <begin position="19"/>
        <end position="220"/>
    </location>
</feature>
<name>A0A250X4I9_9CHLO</name>
<dbReference type="EMBL" id="BEGY01000029">
    <property type="protein sequence ID" value="GAX77998.1"/>
    <property type="molecule type" value="Genomic_DNA"/>
</dbReference>
<evidence type="ECO:0000256" key="1">
    <source>
        <dbReference type="SAM" id="SignalP"/>
    </source>
</evidence>
<protein>
    <submittedName>
        <fullName evidence="2">Uncharacterized protein</fullName>
    </submittedName>
</protein>
<reference evidence="2 3" key="1">
    <citation type="submission" date="2017-08" db="EMBL/GenBank/DDBJ databases">
        <title>Acidophilic green algal genome provides insights into adaptation to an acidic environment.</title>
        <authorList>
            <person name="Hirooka S."/>
            <person name="Hirose Y."/>
            <person name="Kanesaki Y."/>
            <person name="Higuchi S."/>
            <person name="Fujiwara T."/>
            <person name="Onuma R."/>
            <person name="Era A."/>
            <person name="Ohbayashi R."/>
            <person name="Uzuka A."/>
            <person name="Nozaki H."/>
            <person name="Yoshikawa H."/>
            <person name="Miyagishima S.Y."/>
        </authorList>
    </citation>
    <scope>NUCLEOTIDE SEQUENCE [LARGE SCALE GENOMIC DNA]</scope>
    <source>
        <strain evidence="2 3">NIES-2499</strain>
    </source>
</reference>
<sequence>MMTTTIVFLIFVPGDVNYANMVWTETLVRHIFRYAMKAEASGHIGFNPDMVRRIGMGLMGCLTEAQCKLASATWVTKPVVPTEAALAMLRIPVVQCTGKVVAVNTEPPEISAYRARRAGKGDSVCLAPIDKYMARPATYLDHLTLTQYFRKYYVSKAKIKRGTSPGGVDVTDNRGRHVYKRDPQEIVRRDIMFQEGGEVLLSTKNISLRRSGDRFFKKTP</sequence>
<evidence type="ECO:0000313" key="3">
    <source>
        <dbReference type="Proteomes" id="UP000232323"/>
    </source>
</evidence>